<keyword evidence="3" id="KW-0012">Acyltransferase</keyword>
<dbReference type="Pfam" id="PF18313">
    <property type="entry name" value="TLP1_add_C"/>
    <property type="match status" value="1"/>
</dbReference>
<evidence type="ECO:0000313" key="5">
    <source>
        <dbReference type="EMBL" id="OJJ79340.1"/>
    </source>
</evidence>
<dbReference type="GeneID" id="34461423"/>
<proteinExistence type="inferred from homology"/>
<feature type="domain" description="Thiolase-like protein type 1 additional C-terminal" evidence="4">
    <location>
        <begin position="414"/>
        <end position="490"/>
    </location>
</feature>
<comment type="similarity">
    <text evidence="1">Belongs to the thiolase-like superfamily. Thiolase family.</text>
</comment>
<keyword evidence="2" id="KW-0808">Transferase</keyword>
<dbReference type="InterPro" id="IPR040771">
    <property type="entry name" value="TLP1_add_C"/>
</dbReference>
<dbReference type="Gene3D" id="3.40.47.10">
    <property type="match status" value="1"/>
</dbReference>
<evidence type="ECO:0000259" key="4">
    <source>
        <dbReference type="Pfam" id="PF18313"/>
    </source>
</evidence>
<protein>
    <recommendedName>
        <fullName evidence="4">Thiolase-like protein type 1 additional C-terminal domain-containing protein</fullName>
    </recommendedName>
</protein>
<dbReference type="STRING" id="1160497.A0A1L9V5Z4"/>
<dbReference type="SUPFAM" id="SSF53901">
    <property type="entry name" value="Thiolase-like"/>
    <property type="match status" value="2"/>
</dbReference>
<sequence>MPTPIIIGVANIKNRTANAKEPAQLMLEAIRDAIRDAIHDAGPSAKVLTSSIDSLSAVRTWTWPYDDLPTLLAKRLGVQPKHTHYPDYHGGNQPAKLLDEAALRIVTGRSRVAVITGGEALESLSTCMKNKSPPKWTPPSQAVDSIFSPTTARVTEDNIGTRHSVGAPIHVYPLYENGFRAYRGQSIADNHVESTKLYARFSEVSAEHPYSWNYGRKDSEEVIGTVSPRNRMICFPYPLLMNAFNTVNLSAACVLTSVEYARELGIPENKWIYPRAGAGYRDADHFWNRPNFHTSPAISKSLDHSLASSGLTAADIDIFDLYSCFPIVPKLACHHLGLPVDSRKPITVLGGLTSFGGAGNNYSMHAITEITRQLRSGKGRHGLVLANGGVLSYQHAVCLSTLPGDGAYPNGTRAVDADATPAVDETASGSAMIETYTVDFHRDNTPARAYIIGRLEDGHRFVANHGDGQTLAQMASWTEEPIGRTGLVKTENGRNLFFLQRAAL</sequence>
<dbReference type="OrthoDB" id="435240at2759"/>
<keyword evidence="6" id="KW-1185">Reference proteome</keyword>
<dbReference type="EMBL" id="KV878919">
    <property type="protein sequence ID" value="OJJ79340.1"/>
    <property type="molecule type" value="Genomic_DNA"/>
</dbReference>
<dbReference type="GO" id="GO:0016746">
    <property type="term" value="F:acyltransferase activity"/>
    <property type="evidence" value="ECO:0007669"/>
    <property type="project" value="UniProtKB-KW"/>
</dbReference>
<name>A0A1L9V5Z4_ASPGL</name>
<dbReference type="AlphaFoldDB" id="A0A1L9V5Z4"/>
<organism evidence="5 6">
    <name type="scientific">Aspergillus glaucus CBS 516.65</name>
    <dbReference type="NCBI Taxonomy" id="1160497"/>
    <lineage>
        <taxon>Eukaryota</taxon>
        <taxon>Fungi</taxon>
        <taxon>Dikarya</taxon>
        <taxon>Ascomycota</taxon>
        <taxon>Pezizomycotina</taxon>
        <taxon>Eurotiomycetes</taxon>
        <taxon>Eurotiomycetidae</taxon>
        <taxon>Eurotiales</taxon>
        <taxon>Aspergillaceae</taxon>
        <taxon>Aspergillus</taxon>
        <taxon>Aspergillus subgen. Aspergillus</taxon>
    </lineage>
</organism>
<evidence type="ECO:0000256" key="1">
    <source>
        <dbReference type="ARBA" id="ARBA00010982"/>
    </source>
</evidence>
<dbReference type="Proteomes" id="UP000184300">
    <property type="component" value="Unassembled WGS sequence"/>
</dbReference>
<accession>A0A1L9V5Z4</accession>
<gene>
    <name evidence="5" type="ORF">ASPGLDRAFT_40039</name>
</gene>
<reference evidence="6" key="1">
    <citation type="journal article" date="2017" name="Genome Biol.">
        <title>Comparative genomics reveals high biological diversity and specific adaptations in the industrially and medically important fungal genus Aspergillus.</title>
        <authorList>
            <person name="de Vries R.P."/>
            <person name="Riley R."/>
            <person name="Wiebenga A."/>
            <person name="Aguilar-Osorio G."/>
            <person name="Amillis S."/>
            <person name="Uchima C.A."/>
            <person name="Anderluh G."/>
            <person name="Asadollahi M."/>
            <person name="Askin M."/>
            <person name="Barry K."/>
            <person name="Battaglia E."/>
            <person name="Bayram O."/>
            <person name="Benocci T."/>
            <person name="Braus-Stromeyer S.A."/>
            <person name="Caldana C."/>
            <person name="Canovas D."/>
            <person name="Cerqueira G.C."/>
            <person name="Chen F."/>
            <person name="Chen W."/>
            <person name="Choi C."/>
            <person name="Clum A."/>
            <person name="Dos Santos R.A."/>
            <person name="Damasio A.R."/>
            <person name="Diallinas G."/>
            <person name="Emri T."/>
            <person name="Fekete E."/>
            <person name="Flipphi M."/>
            <person name="Freyberg S."/>
            <person name="Gallo A."/>
            <person name="Gournas C."/>
            <person name="Habgood R."/>
            <person name="Hainaut M."/>
            <person name="Harispe M.L."/>
            <person name="Henrissat B."/>
            <person name="Hilden K.S."/>
            <person name="Hope R."/>
            <person name="Hossain A."/>
            <person name="Karabika E."/>
            <person name="Karaffa L."/>
            <person name="Karanyi Z."/>
            <person name="Krasevec N."/>
            <person name="Kuo A."/>
            <person name="Kusch H."/>
            <person name="LaButti K."/>
            <person name="Lagendijk E.L."/>
            <person name="Lapidus A."/>
            <person name="Levasseur A."/>
            <person name="Lindquist E."/>
            <person name="Lipzen A."/>
            <person name="Logrieco A.F."/>
            <person name="MacCabe A."/>
            <person name="Maekelae M.R."/>
            <person name="Malavazi I."/>
            <person name="Melin P."/>
            <person name="Meyer V."/>
            <person name="Mielnichuk N."/>
            <person name="Miskei M."/>
            <person name="Molnar A.P."/>
            <person name="Mule G."/>
            <person name="Ngan C.Y."/>
            <person name="Orejas M."/>
            <person name="Orosz E."/>
            <person name="Ouedraogo J.P."/>
            <person name="Overkamp K.M."/>
            <person name="Park H.-S."/>
            <person name="Perrone G."/>
            <person name="Piumi F."/>
            <person name="Punt P.J."/>
            <person name="Ram A.F."/>
            <person name="Ramon A."/>
            <person name="Rauscher S."/>
            <person name="Record E."/>
            <person name="Riano-Pachon D.M."/>
            <person name="Robert V."/>
            <person name="Roehrig J."/>
            <person name="Ruller R."/>
            <person name="Salamov A."/>
            <person name="Salih N.S."/>
            <person name="Samson R.A."/>
            <person name="Sandor E."/>
            <person name="Sanguinetti M."/>
            <person name="Schuetze T."/>
            <person name="Sepcic K."/>
            <person name="Shelest E."/>
            <person name="Sherlock G."/>
            <person name="Sophianopoulou V."/>
            <person name="Squina F.M."/>
            <person name="Sun H."/>
            <person name="Susca A."/>
            <person name="Todd R.B."/>
            <person name="Tsang A."/>
            <person name="Unkles S.E."/>
            <person name="van de Wiele N."/>
            <person name="van Rossen-Uffink D."/>
            <person name="Oliveira J.V."/>
            <person name="Vesth T.C."/>
            <person name="Visser J."/>
            <person name="Yu J.-H."/>
            <person name="Zhou M."/>
            <person name="Andersen M.R."/>
            <person name="Archer D.B."/>
            <person name="Baker S.E."/>
            <person name="Benoit I."/>
            <person name="Brakhage A.A."/>
            <person name="Braus G.H."/>
            <person name="Fischer R."/>
            <person name="Frisvad J.C."/>
            <person name="Goldman G.H."/>
            <person name="Houbraken J."/>
            <person name="Oakley B."/>
            <person name="Pocsi I."/>
            <person name="Scazzocchio C."/>
            <person name="Seiboth B."/>
            <person name="vanKuyk P.A."/>
            <person name="Wortman J."/>
            <person name="Dyer P.S."/>
            <person name="Grigoriev I.V."/>
        </authorList>
    </citation>
    <scope>NUCLEOTIDE SEQUENCE [LARGE SCALE GENOMIC DNA]</scope>
    <source>
        <strain evidence="6">CBS 516.65</strain>
    </source>
</reference>
<evidence type="ECO:0000313" key="6">
    <source>
        <dbReference type="Proteomes" id="UP000184300"/>
    </source>
</evidence>
<dbReference type="Gene3D" id="2.40.50.840">
    <property type="match status" value="1"/>
</dbReference>
<evidence type="ECO:0000256" key="3">
    <source>
        <dbReference type="ARBA" id="ARBA00023315"/>
    </source>
</evidence>
<dbReference type="PANTHER" id="PTHR18919">
    <property type="entry name" value="ACETYL-COA C-ACYLTRANSFERASE"/>
    <property type="match status" value="1"/>
</dbReference>
<evidence type="ECO:0000256" key="2">
    <source>
        <dbReference type="ARBA" id="ARBA00022679"/>
    </source>
</evidence>
<dbReference type="InterPro" id="IPR016039">
    <property type="entry name" value="Thiolase-like"/>
</dbReference>
<dbReference type="PANTHER" id="PTHR18919:SF139">
    <property type="entry name" value="THIOLASE-LIKE PROTEIN TYPE 1 ADDITIONAL C-TERMINAL DOMAIN-CONTAINING PROTEIN"/>
    <property type="match status" value="1"/>
</dbReference>
<dbReference type="VEuPathDB" id="FungiDB:ASPGLDRAFT_40039"/>
<dbReference type="RefSeq" id="XP_022396038.1">
    <property type="nucleotide sequence ID" value="XM_022545162.1"/>
</dbReference>